<dbReference type="Proteomes" id="UP001254848">
    <property type="component" value="Unassembled WGS sequence"/>
</dbReference>
<gene>
    <name evidence="7" type="ORF">Q4T40_21770</name>
</gene>
<feature type="transmembrane region" description="Helical" evidence="6">
    <location>
        <begin position="151"/>
        <end position="168"/>
    </location>
</feature>
<comment type="subcellular location">
    <subcellularLocation>
        <location evidence="1">Cell membrane</location>
        <topology evidence="1">Multi-pass membrane protein</topology>
    </subcellularLocation>
</comment>
<keyword evidence="5 6" id="KW-0472">Membrane</keyword>
<evidence type="ECO:0000256" key="4">
    <source>
        <dbReference type="ARBA" id="ARBA00022989"/>
    </source>
</evidence>
<feature type="transmembrane region" description="Helical" evidence="6">
    <location>
        <begin position="361"/>
        <end position="381"/>
    </location>
</feature>
<evidence type="ECO:0000313" key="8">
    <source>
        <dbReference type="Proteomes" id="UP001254848"/>
    </source>
</evidence>
<keyword evidence="8" id="KW-1185">Reference proteome</keyword>
<feature type="transmembrane region" description="Helical" evidence="6">
    <location>
        <begin position="121"/>
        <end position="139"/>
    </location>
</feature>
<dbReference type="PANTHER" id="PTHR30250">
    <property type="entry name" value="PST FAMILY PREDICTED COLANIC ACID TRANSPORTER"/>
    <property type="match status" value="1"/>
</dbReference>
<feature type="transmembrane region" description="Helical" evidence="6">
    <location>
        <begin position="174"/>
        <end position="196"/>
    </location>
</feature>
<sequence>MFRNLYSHTFITTLCIFALGAASLKIAADFFGSVGFGEYQIARRGIALVTYPLLMGLGISLPRFIAGNQESGQTEKSAYLLSGLLIIIVNLGFCGLLVFLFPQEISHLLFGNSKYQGFVMPIYAAVFGLCFYTLVYSHLRGSLKIREANLFQLFSIGLVPMGAIAANGNSPAQSILYTGLIWFVLATLYLVFILFIKEGIPKRRLELFPQMKKLIFFGLPRIPGEFALFGLFSVPVISIAHITGVETAGYFALGFSFLQLICGFFDYVGVILLPLISKMNAEKRFPEIASLVRKTLGLSMLGSLILVSGLFFLMKNILGTFFGNDFLAATGIIKWIISGAFPYLIYAILRNPLDAMVSFPHNSLNLSIALGVILGALFFANSITGCIIAVLSGLSLLGLLTFMSWRRCINTNR</sequence>
<evidence type="ECO:0000256" key="1">
    <source>
        <dbReference type="ARBA" id="ARBA00004651"/>
    </source>
</evidence>
<reference evidence="7 8" key="1">
    <citation type="submission" date="2023-07" db="EMBL/GenBank/DDBJ databases">
        <title>The novel representative of Negativicutes class, Anaeroselena agilis gen. nov. sp. nov.</title>
        <authorList>
            <person name="Prokofeva M.I."/>
            <person name="Elcheninov A.G."/>
            <person name="Klyukina A."/>
            <person name="Kublanov I.V."/>
            <person name="Frolov E.N."/>
            <person name="Podosokorskaya O.A."/>
        </authorList>
    </citation>
    <scope>NUCLEOTIDE SEQUENCE [LARGE SCALE GENOMIC DNA]</scope>
    <source>
        <strain evidence="7 8">4137-cl</strain>
    </source>
</reference>
<name>A0ABU3P4B6_9FIRM</name>
<keyword evidence="3 6" id="KW-0812">Transmembrane</keyword>
<dbReference type="PANTHER" id="PTHR30250:SF11">
    <property type="entry name" value="O-ANTIGEN TRANSPORTER-RELATED"/>
    <property type="match status" value="1"/>
</dbReference>
<accession>A0ABU3P4B6</accession>
<proteinExistence type="predicted"/>
<feature type="transmembrane region" description="Helical" evidence="6">
    <location>
        <begin position="296"/>
        <end position="314"/>
    </location>
</feature>
<feature type="transmembrane region" description="Helical" evidence="6">
    <location>
        <begin position="78"/>
        <end position="101"/>
    </location>
</feature>
<keyword evidence="2" id="KW-1003">Cell membrane</keyword>
<evidence type="ECO:0000256" key="3">
    <source>
        <dbReference type="ARBA" id="ARBA00022692"/>
    </source>
</evidence>
<keyword evidence="4 6" id="KW-1133">Transmembrane helix</keyword>
<comment type="caution">
    <text evidence="7">The sequence shown here is derived from an EMBL/GenBank/DDBJ whole genome shotgun (WGS) entry which is preliminary data.</text>
</comment>
<feature type="transmembrane region" description="Helical" evidence="6">
    <location>
        <begin position="387"/>
        <end position="405"/>
    </location>
</feature>
<organism evidence="7 8">
    <name type="scientific">Anaeroselena agilis</name>
    <dbReference type="NCBI Taxonomy" id="3063788"/>
    <lineage>
        <taxon>Bacteria</taxon>
        <taxon>Bacillati</taxon>
        <taxon>Bacillota</taxon>
        <taxon>Negativicutes</taxon>
        <taxon>Acetonemataceae</taxon>
        <taxon>Anaeroselena</taxon>
    </lineage>
</organism>
<feature type="transmembrane region" description="Helical" evidence="6">
    <location>
        <begin position="250"/>
        <end position="275"/>
    </location>
</feature>
<evidence type="ECO:0000256" key="2">
    <source>
        <dbReference type="ARBA" id="ARBA00022475"/>
    </source>
</evidence>
<protein>
    <submittedName>
        <fullName evidence="7">Uncharacterized protein</fullName>
    </submittedName>
</protein>
<feature type="transmembrane region" description="Helical" evidence="6">
    <location>
        <begin position="226"/>
        <end position="244"/>
    </location>
</feature>
<dbReference type="EMBL" id="JAUOZS010000001">
    <property type="protein sequence ID" value="MDT8903868.1"/>
    <property type="molecule type" value="Genomic_DNA"/>
</dbReference>
<evidence type="ECO:0000256" key="5">
    <source>
        <dbReference type="ARBA" id="ARBA00023136"/>
    </source>
</evidence>
<feature type="transmembrane region" description="Helical" evidence="6">
    <location>
        <begin position="326"/>
        <end position="349"/>
    </location>
</feature>
<evidence type="ECO:0000313" key="7">
    <source>
        <dbReference type="EMBL" id="MDT8903868.1"/>
    </source>
</evidence>
<evidence type="ECO:0000256" key="6">
    <source>
        <dbReference type="SAM" id="Phobius"/>
    </source>
</evidence>
<feature type="transmembrane region" description="Helical" evidence="6">
    <location>
        <begin position="46"/>
        <end position="66"/>
    </location>
</feature>
<dbReference type="InterPro" id="IPR050833">
    <property type="entry name" value="Poly_Biosynth_Transport"/>
</dbReference>
<dbReference type="RefSeq" id="WP_413782310.1">
    <property type="nucleotide sequence ID" value="NZ_JAUOZS010000001.1"/>
</dbReference>